<comment type="caution">
    <text evidence="2">The sequence shown here is derived from an EMBL/GenBank/DDBJ whole genome shotgun (WGS) entry which is preliminary data.</text>
</comment>
<keyword evidence="1" id="KW-0732">Signal</keyword>
<dbReference type="AlphaFoldDB" id="A0A4R4E892"/>
<feature type="signal peptide" evidence="1">
    <location>
        <begin position="1"/>
        <end position="21"/>
    </location>
</feature>
<feature type="chain" id="PRO_5020624341" evidence="1">
    <location>
        <begin position="22"/>
        <end position="206"/>
    </location>
</feature>
<dbReference type="EMBL" id="SKFH01000004">
    <property type="protein sequence ID" value="TCZ73965.1"/>
    <property type="molecule type" value="Genomic_DNA"/>
</dbReference>
<protein>
    <submittedName>
        <fullName evidence="2">Uncharacterized protein</fullName>
    </submittedName>
</protein>
<dbReference type="OrthoDB" id="1433240at2"/>
<reference evidence="2 3" key="1">
    <citation type="submission" date="2019-03" db="EMBL/GenBank/DDBJ databases">
        <authorList>
            <person name="Kim M.K.M."/>
        </authorList>
    </citation>
    <scope>NUCLEOTIDE SEQUENCE [LARGE SCALE GENOMIC DNA]</scope>
    <source>
        <strain evidence="2 3">17J68-15</strain>
    </source>
</reference>
<evidence type="ECO:0000313" key="3">
    <source>
        <dbReference type="Proteomes" id="UP000295164"/>
    </source>
</evidence>
<dbReference type="RefSeq" id="WP_131850965.1">
    <property type="nucleotide sequence ID" value="NZ_SKFH01000004.1"/>
</dbReference>
<accession>A0A4R4E892</accession>
<sequence length="206" mass="22995">MKRVLFTTLSLVLLASACRKADVAAPNDAISIDTTQFPATPPPAHPERGLLNNINSSNVIVTDWEPANGWNRSAGDNSTVRYKTSRSFHAITQALMDNGAVLVFSKGYNFADTSAMRPMGMPFSFYLPIERMNFPVYWEYLKKIGGVDVNLQMKEDAASVFNSGQGNIRLRYFVLSQQELQRRGWTPNSARTLSYDQLTSMYGLVP</sequence>
<name>A0A4R4E892_9BACT</name>
<evidence type="ECO:0000256" key="1">
    <source>
        <dbReference type="SAM" id="SignalP"/>
    </source>
</evidence>
<evidence type="ECO:0000313" key="2">
    <source>
        <dbReference type="EMBL" id="TCZ73965.1"/>
    </source>
</evidence>
<organism evidence="2 3">
    <name type="scientific">Flaviaesturariibacter aridisoli</name>
    <dbReference type="NCBI Taxonomy" id="2545761"/>
    <lineage>
        <taxon>Bacteria</taxon>
        <taxon>Pseudomonadati</taxon>
        <taxon>Bacteroidota</taxon>
        <taxon>Chitinophagia</taxon>
        <taxon>Chitinophagales</taxon>
        <taxon>Chitinophagaceae</taxon>
        <taxon>Flaviaestuariibacter</taxon>
    </lineage>
</organism>
<gene>
    <name evidence="2" type="ORF">E0486_04600</name>
</gene>
<dbReference type="PROSITE" id="PS51257">
    <property type="entry name" value="PROKAR_LIPOPROTEIN"/>
    <property type="match status" value="1"/>
</dbReference>
<keyword evidence="3" id="KW-1185">Reference proteome</keyword>
<dbReference type="Proteomes" id="UP000295164">
    <property type="component" value="Unassembled WGS sequence"/>
</dbReference>
<proteinExistence type="predicted"/>